<dbReference type="EMBL" id="MU863908">
    <property type="protein sequence ID" value="KAK4201370.1"/>
    <property type="molecule type" value="Genomic_DNA"/>
</dbReference>
<name>A0AAN7AXY2_9PEZI</name>
<reference evidence="1" key="2">
    <citation type="submission" date="2023-05" db="EMBL/GenBank/DDBJ databases">
        <authorList>
            <consortium name="Lawrence Berkeley National Laboratory"/>
            <person name="Steindorff A."/>
            <person name="Hensen N."/>
            <person name="Bonometti L."/>
            <person name="Westerberg I."/>
            <person name="Brannstrom I.O."/>
            <person name="Guillou S."/>
            <person name="Cros-Aarteil S."/>
            <person name="Calhoun S."/>
            <person name="Haridas S."/>
            <person name="Kuo A."/>
            <person name="Mondo S."/>
            <person name="Pangilinan J."/>
            <person name="Riley R."/>
            <person name="Labutti K."/>
            <person name="Andreopoulos B."/>
            <person name="Lipzen A."/>
            <person name="Chen C."/>
            <person name="Yanf M."/>
            <person name="Daum C."/>
            <person name="Ng V."/>
            <person name="Clum A."/>
            <person name="Ohm R."/>
            <person name="Martin F."/>
            <person name="Silar P."/>
            <person name="Natvig D."/>
            <person name="Lalanne C."/>
            <person name="Gautier V."/>
            <person name="Ament-Velasquez S.L."/>
            <person name="Kruys A."/>
            <person name="Hutchinson M.I."/>
            <person name="Powell A.J."/>
            <person name="Barry K."/>
            <person name="Miller A.N."/>
            <person name="Grigoriev I.V."/>
            <person name="Debuchy R."/>
            <person name="Gladieux P."/>
            <person name="Thoren M.H."/>
            <person name="Johannesson H."/>
        </authorList>
    </citation>
    <scope>NUCLEOTIDE SEQUENCE</scope>
    <source>
        <strain evidence="1">CBS 315.58</strain>
    </source>
</reference>
<organism evidence="1 2">
    <name type="scientific">Triangularia verruculosa</name>
    <dbReference type="NCBI Taxonomy" id="2587418"/>
    <lineage>
        <taxon>Eukaryota</taxon>
        <taxon>Fungi</taxon>
        <taxon>Dikarya</taxon>
        <taxon>Ascomycota</taxon>
        <taxon>Pezizomycotina</taxon>
        <taxon>Sordariomycetes</taxon>
        <taxon>Sordariomycetidae</taxon>
        <taxon>Sordariales</taxon>
        <taxon>Podosporaceae</taxon>
        <taxon>Triangularia</taxon>
    </lineage>
</organism>
<dbReference type="Proteomes" id="UP001303160">
    <property type="component" value="Unassembled WGS sequence"/>
</dbReference>
<dbReference type="AlphaFoldDB" id="A0AAN7AXY2"/>
<gene>
    <name evidence="1" type="ORF">QBC40DRAFT_159450</name>
</gene>
<feature type="non-terminal residue" evidence="1">
    <location>
        <position position="130"/>
    </location>
</feature>
<proteinExistence type="predicted"/>
<sequence length="130" mass="14925">LTKFVTCCRQGRLPSDKAWRFLKKIMDLFSVLFDIPGQPGDWALSLFYYDQYRNKSPNFSWDPSAPYSTGKATPYTGALEPMISKIQEPGVKSRLSRKLSTDVNVRIPARIHDRLLRQDMTKIAERLAAE</sequence>
<evidence type="ECO:0000313" key="1">
    <source>
        <dbReference type="EMBL" id="KAK4201370.1"/>
    </source>
</evidence>
<feature type="non-terminal residue" evidence="1">
    <location>
        <position position="1"/>
    </location>
</feature>
<accession>A0AAN7AXY2</accession>
<evidence type="ECO:0000313" key="2">
    <source>
        <dbReference type="Proteomes" id="UP001303160"/>
    </source>
</evidence>
<comment type="caution">
    <text evidence="1">The sequence shown here is derived from an EMBL/GenBank/DDBJ whole genome shotgun (WGS) entry which is preliminary data.</text>
</comment>
<protein>
    <submittedName>
        <fullName evidence="1">Uncharacterized protein</fullName>
    </submittedName>
</protein>
<reference evidence="1" key="1">
    <citation type="journal article" date="2023" name="Mol. Phylogenet. Evol.">
        <title>Genome-scale phylogeny and comparative genomics of the fungal order Sordariales.</title>
        <authorList>
            <person name="Hensen N."/>
            <person name="Bonometti L."/>
            <person name="Westerberg I."/>
            <person name="Brannstrom I.O."/>
            <person name="Guillou S."/>
            <person name="Cros-Aarteil S."/>
            <person name="Calhoun S."/>
            <person name="Haridas S."/>
            <person name="Kuo A."/>
            <person name="Mondo S."/>
            <person name="Pangilinan J."/>
            <person name="Riley R."/>
            <person name="LaButti K."/>
            <person name="Andreopoulos B."/>
            <person name="Lipzen A."/>
            <person name="Chen C."/>
            <person name="Yan M."/>
            <person name="Daum C."/>
            <person name="Ng V."/>
            <person name="Clum A."/>
            <person name="Steindorff A."/>
            <person name="Ohm R.A."/>
            <person name="Martin F."/>
            <person name="Silar P."/>
            <person name="Natvig D.O."/>
            <person name="Lalanne C."/>
            <person name="Gautier V."/>
            <person name="Ament-Velasquez S.L."/>
            <person name="Kruys A."/>
            <person name="Hutchinson M.I."/>
            <person name="Powell A.J."/>
            <person name="Barry K."/>
            <person name="Miller A.N."/>
            <person name="Grigoriev I.V."/>
            <person name="Debuchy R."/>
            <person name="Gladieux P."/>
            <person name="Hiltunen Thoren M."/>
            <person name="Johannesson H."/>
        </authorList>
    </citation>
    <scope>NUCLEOTIDE SEQUENCE</scope>
    <source>
        <strain evidence="1">CBS 315.58</strain>
    </source>
</reference>
<keyword evidence="2" id="KW-1185">Reference proteome</keyword>